<dbReference type="GO" id="GO:0004386">
    <property type="term" value="F:helicase activity"/>
    <property type="evidence" value="ECO:0007669"/>
    <property type="project" value="UniProtKB-KW"/>
</dbReference>
<evidence type="ECO:0000313" key="6">
    <source>
        <dbReference type="Proteomes" id="UP001152797"/>
    </source>
</evidence>
<dbReference type="SUPFAM" id="SSF52540">
    <property type="entry name" value="P-loop containing nucleoside triphosphate hydrolases"/>
    <property type="match status" value="2"/>
</dbReference>
<keyword evidence="5" id="KW-0378">Hydrolase</keyword>
<dbReference type="GO" id="GO:0005829">
    <property type="term" value="C:cytosol"/>
    <property type="evidence" value="ECO:0007669"/>
    <property type="project" value="TreeGrafter"/>
</dbReference>
<gene>
    <name evidence="4" type="ORF">C1SCF055_LOCUS13552</name>
</gene>
<dbReference type="OrthoDB" id="448300at2759"/>
<dbReference type="PROSITE" id="PS51194">
    <property type="entry name" value="HELICASE_CTER"/>
    <property type="match status" value="1"/>
</dbReference>
<dbReference type="GO" id="GO:0016787">
    <property type="term" value="F:hydrolase activity"/>
    <property type="evidence" value="ECO:0007669"/>
    <property type="project" value="InterPro"/>
</dbReference>
<dbReference type="EMBL" id="CAMXCT030001057">
    <property type="protein sequence ID" value="CAL4773493.1"/>
    <property type="molecule type" value="Genomic_DNA"/>
</dbReference>
<feature type="domain" description="Helicase ATP-binding" evidence="2">
    <location>
        <begin position="902"/>
        <end position="1036"/>
    </location>
</feature>
<dbReference type="EMBL" id="CAMXCT020001057">
    <property type="protein sequence ID" value="CAL1139556.1"/>
    <property type="molecule type" value="Genomic_DNA"/>
</dbReference>
<dbReference type="GO" id="GO:0005524">
    <property type="term" value="F:ATP binding"/>
    <property type="evidence" value="ECO:0007669"/>
    <property type="project" value="InterPro"/>
</dbReference>
<reference evidence="5 6" key="2">
    <citation type="submission" date="2024-05" db="EMBL/GenBank/DDBJ databases">
        <authorList>
            <person name="Chen Y."/>
            <person name="Shah S."/>
            <person name="Dougan E. K."/>
            <person name="Thang M."/>
            <person name="Chan C."/>
        </authorList>
    </citation>
    <scope>NUCLEOTIDE SEQUENCE [LARGE SCALE GENOMIC DNA]</scope>
</reference>
<evidence type="ECO:0000259" key="2">
    <source>
        <dbReference type="PROSITE" id="PS51192"/>
    </source>
</evidence>
<dbReference type="GO" id="GO:0003677">
    <property type="term" value="F:DNA binding"/>
    <property type="evidence" value="ECO:0007669"/>
    <property type="project" value="InterPro"/>
</dbReference>
<keyword evidence="5" id="KW-0547">Nucleotide-binding</keyword>
<evidence type="ECO:0000313" key="5">
    <source>
        <dbReference type="EMBL" id="CAL4773493.1"/>
    </source>
</evidence>
<organism evidence="4">
    <name type="scientific">Cladocopium goreaui</name>
    <dbReference type="NCBI Taxonomy" id="2562237"/>
    <lineage>
        <taxon>Eukaryota</taxon>
        <taxon>Sar</taxon>
        <taxon>Alveolata</taxon>
        <taxon>Dinophyceae</taxon>
        <taxon>Suessiales</taxon>
        <taxon>Symbiodiniaceae</taxon>
        <taxon>Cladocopium</taxon>
    </lineage>
</organism>
<evidence type="ECO:0000256" key="1">
    <source>
        <dbReference type="SAM" id="MobiDB-lite"/>
    </source>
</evidence>
<keyword evidence="6" id="KW-1185">Reference proteome</keyword>
<feature type="compositionally biased region" description="Polar residues" evidence="1">
    <location>
        <begin position="557"/>
        <end position="566"/>
    </location>
</feature>
<dbReference type="Pfam" id="PF04851">
    <property type="entry name" value="ResIII"/>
    <property type="match status" value="2"/>
</dbReference>
<dbReference type="AlphaFoldDB" id="A0A9P1FS55"/>
<keyword evidence="5" id="KW-0347">Helicase</keyword>
<evidence type="ECO:0000313" key="4">
    <source>
        <dbReference type="EMBL" id="CAI3986181.1"/>
    </source>
</evidence>
<dbReference type="PROSITE" id="PS51192">
    <property type="entry name" value="HELICASE_ATP_BIND_1"/>
    <property type="match status" value="2"/>
</dbReference>
<feature type="non-terminal residue" evidence="4">
    <location>
        <position position="1193"/>
    </location>
</feature>
<dbReference type="Gene3D" id="3.40.50.300">
    <property type="entry name" value="P-loop containing nucleotide triphosphate hydrolases"/>
    <property type="match status" value="3"/>
</dbReference>
<feature type="region of interest" description="Disordered" evidence="1">
    <location>
        <begin position="491"/>
        <end position="578"/>
    </location>
</feature>
<feature type="compositionally biased region" description="Basic and acidic residues" evidence="1">
    <location>
        <begin position="497"/>
        <end position="511"/>
    </location>
</feature>
<accession>A0A9P1FS55</accession>
<dbReference type="InterPro" id="IPR050742">
    <property type="entry name" value="Helicase_Restrict-Modif_Enz"/>
</dbReference>
<dbReference type="InterPro" id="IPR001650">
    <property type="entry name" value="Helicase_C-like"/>
</dbReference>
<dbReference type="PANTHER" id="PTHR47396">
    <property type="entry name" value="TYPE I RESTRICTION ENZYME ECOKI R PROTEIN"/>
    <property type="match status" value="1"/>
</dbReference>
<dbReference type="PANTHER" id="PTHR47396:SF1">
    <property type="entry name" value="ATP-DEPENDENT HELICASE IRC3-RELATED"/>
    <property type="match status" value="1"/>
</dbReference>
<dbReference type="Pfam" id="PF00271">
    <property type="entry name" value="Helicase_C"/>
    <property type="match status" value="1"/>
</dbReference>
<feature type="domain" description="Helicase C-terminal" evidence="3">
    <location>
        <begin position="358"/>
        <end position="515"/>
    </location>
</feature>
<dbReference type="InterPro" id="IPR006935">
    <property type="entry name" value="Helicase/UvrB_N"/>
</dbReference>
<feature type="region of interest" description="Disordered" evidence="1">
    <location>
        <begin position="1"/>
        <end position="22"/>
    </location>
</feature>
<proteinExistence type="predicted"/>
<sequence>LVSKLASPGSVHSSPGGDGSDSSCAAACTGVCIGTSTSGLRMPAMRAMKHAGLDARDTAFMARLRTLAQQALTWPHLSDGQRLMWAAVLQLDVVPLQELPPWFLERQNITRKHPGVDLLSLDGHLAVRCSDTALPHREVKRFLRMARWVYKAKNCTLVTGSLRLLPKMSKSWLATAAAVSADHTVVDPVDPPLRQCQKDCLEACAKGARKIEMACGTGKTRVMKELVGNVSGRVLITVPLVALLDQFAPDFPAFCKVGTGHNNKIDYEAKGFISVTKSVDLLQNVSFDAILVDEAHHPLPPGLPKCEDMFQFSATLGDSTEFSYSMGQAIEDGILCDYDITVPAITGHHAYVCLADLLLKQAGRFRRVLAYCNSVAEAKKFQMVLQELGLAAWHINALTTQKKRKQIMDEFTGVLRKPVHVLVTVEVLGEGINIPNADTCMFVEPRNSYRSIVQAIGRVLRHHPSKAIAHIVLPAVAAPSLGVEQSSSASAPVSRLAQRDPKAQHLVKDSSRSTAHSLSLLAQMTSTQESPDRDVLHIEPGGLRPESGLANAKPGHNQPSETSKSYLNGKAQPGHKIGPMGCHARPDQGQQLKKLTEFVLEHRGLPSECQHRSLYRWLLDQLHRLSAGKLPAEFTTKMQEAHPLIAEAAARPFLQRLGRWPWLLEEVASTFGRSPRLARCTVLLVAVAAIAAVLQHVLAFISGSYAETRTSTGGLRMPAMRAMKGAGFQAASVTRGQTHVQVGAPIAVSFVFRLGRPRHCLHGSPTDLGTGGADVATPQRQAAADVGSGAAAGCGATAGVDLLSLDGHLAVRCSDTALPHREVKRFLRMALWVYKAKNCTLVTGSLRLVPKKSKSWLLRSTADFRSITPKMMQRLATAAAVSADHTVVDPVDPPLRQCQKDCLEACAKGARKIEMACGTGKTRVMKELVSKVAGRVLITVPLRALLDQFAPDFPAFCKVGTGHNNKIDCEAKGFMSVTKSVDLLQNVSFDAILVDEAHHPLPPGLPKCENMFQFSATLGDNTEFNYSMGQAIEDGILCDYDITVPAVTAHHAYICLADLLLKQAGRFRRVLAYCNSVAEAKKFQMVLEELSGMLHLDKSILKLNTHWNLEELAGLWENFTKAKQEFRNKNCTSQGKHESLDQLQLAEADSSQVNLRNPSTETLQRLEEFVERCPVMSLRSIMAIANAPSFDNL</sequence>
<feature type="non-terminal residue" evidence="4">
    <location>
        <position position="1"/>
    </location>
</feature>
<feature type="domain" description="Helicase ATP-binding" evidence="2">
    <location>
        <begin position="200"/>
        <end position="334"/>
    </location>
</feature>
<dbReference type="SMART" id="SM00490">
    <property type="entry name" value="HELICc"/>
    <property type="match status" value="1"/>
</dbReference>
<name>A0A9P1FS55_9DINO</name>
<evidence type="ECO:0000259" key="3">
    <source>
        <dbReference type="PROSITE" id="PS51194"/>
    </source>
</evidence>
<comment type="caution">
    <text evidence="4">The sequence shown here is derived from an EMBL/GenBank/DDBJ whole genome shotgun (WGS) entry which is preliminary data.</text>
</comment>
<protein>
    <submittedName>
        <fullName evidence="5">Helicase</fullName>
    </submittedName>
</protein>
<dbReference type="InterPro" id="IPR014001">
    <property type="entry name" value="Helicase_ATP-bd"/>
</dbReference>
<reference evidence="4" key="1">
    <citation type="submission" date="2022-10" db="EMBL/GenBank/DDBJ databases">
        <authorList>
            <person name="Chen Y."/>
            <person name="Dougan E. K."/>
            <person name="Chan C."/>
            <person name="Rhodes N."/>
            <person name="Thang M."/>
        </authorList>
    </citation>
    <scope>NUCLEOTIDE SEQUENCE</scope>
</reference>
<keyword evidence="5" id="KW-0067">ATP-binding</keyword>
<dbReference type="EMBL" id="CAMXCT010001057">
    <property type="protein sequence ID" value="CAI3986181.1"/>
    <property type="molecule type" value="Genomic_DNA"/>
</dbReference>
<dbReference type="InterPro" id="IPR027417">
    <property type="entry name" value="P-loop_NTPase"/>
</dbReference>
<feature type="compositionally biased region" description="Polar residues" evidence="1">
    <location>
        <begin position="512"/>
        <end position="529"/>
    </location>
</feature>
<dbReference type="Proteomes" id="UP001152797">
    <property type="component" value="Unassembled WGS sequence"/>
</dbReference>